<feature type="compositionally biased region" description="Acidic residues" evidence="1">
    <location>
        <begin position="19"/>
        <end position="38"/>
    </location>
</feature>
<dbReference type="AlphaFoldDB" id="A0A830ZYD3"/>
<comment type="caution">
    <text evidence="3">The sequence shown here is derived from an EMBL/GenBank/DDBJ whole genome shotgun (WGS) entry which is preliminary data.</text>
</comment>
<proteinExistence type="predicted"/>
<evidence type="ECO:0000313" key="4">
    <source>
        <dbReference type="Proteomes" id="UP000005806"/>
    </source>
</evidence>
<feature type="region of interest" description="Disordered" evidence="1">
    <location>
        <begin position="1"/>
        <end position="40"/>
    </location>
</feature>
<dbReference type="PANTHER" id="PTHR39639:SF1">
    <property type="entry name" value="DUF262 DOMAIN-CONTAINING PROTEIN"/>
    <property type="match status" value="1"/>
</dbReference>
<evidence type="ECO:0000256" key="1">
    <source>
        <dbReference type="SAM" id="MobiDB-lite"/>
    </source>
</evidence>
<feature type="compositionally biased region" description="Polar residues" evidence="1">
    <location>
        <begin position="1"/>
        <end position="18"/>
    </location>
</feature>
<evidence type="ECO:0000313" key="3">
    <source>
        <dbReference type="EMBL" id="CCH95418.1"/>
    </source>
</evidence>
<dbReference type="Pfam" id="PF03235">
    <property type="entry name" value="GmrSD_N"/>
    <property type="match status" value="1"/>
</dbReference>
<dbReference type="Proteomes" id="UP000005806">
    <property type="component" value="Unassembled WGS sequence"/>
</dbReference>
<accession>A0A830ZYD3</accession>
<sequence>MKNSTNDITYEQLTSQETELQDENKEEEEEEEEEESSDFFDPTQIRITTKQITMDLLLKRIKYEEINLNPDFQRNANIWTDKAKSRLIESLLIRIPLPAFYMDATEEEKWLIIDGLQRLSTFKSFILDEKLVLKDLEFLKDLEKKKYSDLSRNYKRRIDEAEFIVYLIEPGTPPKVKYNIFRRINTGGLPLNLQEFRQAINPGQATKILKELANIPEFQKLTSFSQKRKDRMVDHEFILGFIAFTLISYNRYSSEEGRDDFLDQAMKKLNKINENRVQEIKNKFIFAMKAANNIFGKDAFRKITEDGKRKYPINKALFESWSVTLSDLNEQELETLIERKEKVKEVFIKKMQDDSNFLESVSQAATKVPYRFDTIKKIIKEVLSCYNH</sequence>
<reference evidence="3 4" key="1">
    <citation type="submission" date="2012-04" db="EMBL/GenBank/DDBJ databases">
        <authorList>
            <person name="Genoscope - CEA"/>
        </authorList>
    </citation>
    <scope>NUCLEOTIDE SEQUENCE [LARGE SCALE GENOMIC DNA]</scope>
    <source>
        <strain evidence="3 4">9432</strain>
    </source>
</reference>
<dbReference type="EMBL" id="CAIH01000418">
    <property type="protein sequence ID" value="CCH95418.1"/>
    <property type="molecule type" value="Genomic_DNA"/>
</dbReference>
<protein>
    <recommendedName>
        <fullName evidence="2">GmrSD restriction endonucleases N-terminal domain-containing protein</fullName>
    </recommendedName>
</protein>
<name>A0A830ZYD3_MICAE</name>
<gene>
    <name evidence="3" type="ORF">MICCA_800023</name>
</gene>
<evidence type="ECO:0000259" key="2">
    <source>
        <dbReference type="Pfam" id="PF03235"/>
    </source>
</evidence>
<dbReference type="PANTHER" id="PTHR39639">
    <property type="entry name" value="CHROMOSOME 16, WHOLE GENOME SHOTGUN SEQUENCE"/>
    <property type="match status" value="1"/>
</dbReference>
<dbReference type="InterPro" id="IPR004919">
    <property type="entry name" value="GmrSD_N"/>
</dbReference>
<dbReference type="RefSeq" id="WP_002751555.1">
    <property type="nucleotide sequence ID" value="NZ_HE972538.1"/>
</dbReference>
<organism evidence="3 4">
    <name type="scientific">Microcystis aeruginosa PCC 9432</name>
    <dbReference type="NCBI Taxonomy" id="1160280"/>
    <lineage>
        <taxon>Bacteria</taxon>
        <taxon>Bacillati</taxon>
        <taxon>Cyanobacteriota</taxon>
        <taxon>Cyanophyceae</taxon>
        <taxon>Oscillatoriophycideae</taxon>
        <taxon>Chroococcales</taxon>
        <taxon>Microcystaceae</taxon>
        <taxon>Microcystis</taxon>
    </lineage>
</organism>
<feature type="domain" description="GmrSD restriction endonucleases N-terminal" evidence="2">
    <location>
        <begin position="61"/>
        <end position="199"/>
    </location>
</feature>